<dbReference type="Pfam" id="PF00005">
    <property type="entry name" value="ABC_tran"/>
    <property type="match status" value="1"/>
</dbReference>
<dbReference type="InterPro" id="IPR027417">
    <property type="entry name" value="P-loop_NTPase"/>
</dbReference>
<evidence type="ECO:0000313" key="6">
    <source>
        <dbReference type="Proteomes" id="UP000265800"/>
    </source>
</evidence>
<comment type="caution">
    <text evidence="5">The sequence shown here is derived from an EMBL/GenBank/DDBJ whole genome shotgun (WGS) entry which is preliminary data.</text>
</comment>
<dbReference type="SMART" id="SM00382">
    <property type="entry name" value="AAA"/>
    <property type="match status" value="1"/>
</dbReference>
<protein>
    <submittedName>
        <fullName evidence="5">Putative ABC transporter ATP-binding protein YxlF</fullName>
        <ecNumber evidence="5">3.6.3.-</ecNumber>
    </submittedName>
</protein>
<organism evidence="5 6">
    <name type="scientific">Meiothermus luteus</name>
    <dbReference type="NCBI Taxonomy" id="2026184"/>
    <lineage>
        <taxon>Bacteria</taxon>
        <taxon>Thermotogati</taxon>
        <taxon>Deinococcota</taxon>
        <taxon>Deinococci</taxon>
        <taxon>Thermales</taxon>
        <taxon>Thermaceae</taxon>
        <taxon>Meiothermus</taxon>
    </lineage>
</organism>
<dbReference type="GO" id="GO:0005524">
    <property type="term" value="F:ATP binding"/>
    <property type="evidence" value="ECO:0007669"/>
    <property type="project" value="UniProtKB-KW"/>
</dbReference>
<dbReference type="Proteomes" id="UP000265800">
    <property type="component" value="Unassembled WGS sequence"/>
</dbReference>
<evidence type="ECO:0000313" key="5">
    <source>
        <dbReference type="EMBL" id="RIH82898.1"/>
    </source>
</evidence>
<dbReference type="InterPro" id="IPR003439">
    <property type="entry name" value="ABC_transporter-like_ATP-bd"/>
</dbReference>
<dbReference type="Gene3D" id="3.40.50.300">
    <property type="entry name" value="P-loop containing nucleotide triphosphate hydrolases"/>
    <property type="match status" value="1"/>
</dbReference>
<gene>
    <name evidence="5" type="primary">yxlF_2</name>
    <name evidence="5" type="ORF">Mlute_02356</name>
</gene>
<dbReference type="AlphaFoldDB" id="A0A399EG17"/>
<sequence length="188" mass="20733">MLIVARGLSKRYGRDWVLRGLDFQLEKGEAVALLGPNGAGKTTLLRVLAGLVRPTSGSLEVRGRVGLLSNPPAFYRHFSGLENLLYALRMEGRRTDAQQVRAALERMGLPPHKPLLGYSSGMRKRLALARLGLLNPEIWLLDEPETALDAEGRGLLEEMVQAARLRGGVVIATHDRGWLPQVNRVVQL</sequence>
<dbReference type="RefSeq" id="WP_119360884.1">
    <property type="nucleotide sequence ID" value="NZ_QWKZ01000094.1"/>
</dbReference>
<accession>A0A399EG17</accession>
<keyword evidence="5" id="KW-0378">Hydrolase</keyword>
<evidence type="ECO:0000256" key="2">
    <source>
        <dbReference type="ARBA" id="ARBA00022741"/>
    </source>
</evidence>
<evidence type="ECO:0000256" key="3">
    <source>
        <dbReference type="ARBA" id="ARBA00022840"/>
    </source>
</evidence>
<dbReference type="SUPFAM" id="SSF52540">
    <property type="entry name" value="P-loop containing nucleoside triphosphate hydrolases"/>
    <property type="match status" value="1"/>
</dbReference>
<dbReference type="CDD" id="cd03230">
    <property type="entry name" value="ABC_DR_subfamily_A"/>
    <property type="match status" value="1"/>
</dbReference>
<keyword evidence="2" id="KW-0547">Nucleotide-binding</keyword>
<reference evidence="5 6" key="1">
    <citation type="submission" date="2018-08" db="EMBL/GenBank/DDBJ databases">
        <title>Meiothermus luteus KCTC 52599 genome sequencing project.</title>
        <authorList>
            <person name="Da Costa M.S."/>
            <person name="Albuquerque L."/>
            <person name="Raposo P."/>
            <person name="Froufe H.J.C."/>
            <person name="Barroso C.S."/>
            <person name="Egas C."/>
        </authorList>
    </citation>
    <scope>NUCLEOTIDE SEQUENCE [LARGE SCALE GENOMIC DNA]</scope>
    <source>
        <strain evidence="5 6">KCTC 52599</strain>
    </source>
</reference>
<keyword evidence="3 5" id="KW-0067">ATP-binding</keyword>
<dbReference type="PANTHER" id="PTHR42939">
    <property type="entry name" value="ABC TRANSPORTER ATP-BINDING PROTEIN ALBC-RELATED"/>
    <property type="match status" value="1"/>
</dbReference>
<keyword evidence="1" id="KW-0813">Transport</keyword>
<dbReference type="GO" id="GO:0016887">
    <property type="term" value="F:ATP hydrolysis activity"/>
    <property type="evidence" value="ECO:0007669"/>
    <property type="project" value="InterPro"/>
</dbReference>
<name>A0A399EG17_9DEIN</name>
<dbReference type="InterPro" id="IPR051782">
    <property type="entry name" value="ABC_Transporter_VariousFunc"/>
</dbReference>
<dbReference type="EMBL" id="QWKZ01000094">
    <property type="protein sequence ID" value="RIH82898.1"/>
    <property type="molecule type" value="Genomic_DNA"/>
</dbReference>
<proteinExistence type="predicted"/>
<dbReference type="PROSITE" id="PS50893">
    <property type="entry name" value="ABC_TRANSPORTER_2"/>
    <property type="match status" value="1"/>
</dbReference>
<evidence type="ECO:0000259" key="4">
    <source>
        <dbReference type="PROSITE" id="PS50893"/>
    </source>
</evidence>
<dbReference type="PANTHER" id="PTHR42939:SF1">
    <property type="entry name" value="ABC TRANSPORTER ATP-BINDING PROTEIN ALBC-RELATED"/>
    <property type="match status" value="1"/>
</dbReference>
<keyword evidence="6" id="KW-1185">Reference proteome</keyword>
<dbReference type="EC" id="3.6.3.-" evidence="5"/>
<evidence type="ECO:0000256" key="1">
    <source>
        <dbReference type="ARBA" id="ARBA00022448"/>
    </source>
</evidence>
<feature type="domain" description="ABC transporter" evidence="4">
    <location>
        <begin position="3"/>
        <end position="188"/>
    </location>
</feature>
<dbReference type="InterPro" id="IPR003593">
    <property type="entry name" value="AAA+_ATPase"/>
</dbReference>
<dbReference type="OrthoDB" id="9809205at2"/>